<dbReference type="AlphaFoldDB" id="A0A512RL78"/>
<dbReference type="RefSeq" id="WP_186831041.1">
    <property type="nucleotide sequence ID" value="NZ_BKAU01000002.1"/>
</dbReference>
<gene>
    <name evidence="2" type="ORF">CCY01nite_26700</name>
</gene>
<dbReference type="InterPro" id="IPR025366">
    <property type="entry name" value="DUF4270"/>
</dbReference>
<accession>A0A512RL78</accession>
<name>A0A512RL78_9BACT</name>
<feature type="signal peptide" evidence="1">
    <location>
        <begin position="1"/>
        <end position="19"/>
    </location>
</feature>
<comment type="caution">
    <text evidence="2">The sequence shown here is derived from an EMBL/GenBank/DDBJ whole genome shotgun (WGS) entry which is preliminary data.</text>
</comment>
<dbReference type="PROSITE" id="PS51257">
    <property type="entry name" value="PROKAR_LIPOPROTEIN"/>
    <property type="match status" value="1"/>
</dbReference>
<evidence type="ECO:0000313" key="3">
    <source>
        <dbReference type="Proteomes" id="UP000321436"/>
    </source>
</evidence>
<proteinExistence type="predicted"/>
<evidence type="ECO:0008006" key="4">
    <source>
        <dbReference type="Google" id="ProtNLM"/>
    </source>
</evidence>
<reference evidence="2 3" key="1">
    <citation type="submission" date="2019-07" db="EMBL/GenBank/DDBJ databases">
        <title>Whole genome shotgun sequence of Chitinophaga cymbidii NBRC 109752.</title>
        <authorList>
            <person name="Hosoyama A."/>
            <person name="Uohara A."/>
            <person name="Ohji S."/>
            <person name="Ichikawa N."/>
        </authorList>
    </citation>
    <scope>NUCLEOTIDE SEQUENCE [LARGE SCALE GENOMIC DNA]</scope>
    <source>
        <strain evidence="2 3">NBRC 109752</strain>
    </source>
</reference>
<keyword evidence="1" id="KW-0732">Signal</keyword>
<keyword evidence="3" id="KW-1185">Reference proteome</keyword>
<organism evidence="2 3">
    <name type="scientific">Chitinophaga cymbidii</name>
    <dbReference type="NCBI Taxonomy" id="1096750"/>
    <lineage>
        <taxon>Bacteria</taxon>
        <taxon>Pseudomonadati</taxon>
        <taxon>Bacteroidota</taxon>
        <taxon>Chitinophagia</taxon>
        <taxon>Chitinophagales</taxon>
        <taxon>Chitinophagaceae</taxon>
        <taxon>Chitinophaga</taxon>
    </lineage>
</organism>
<dbReference type="Pfam" id="PF14092">
    <property type="entry name" value="DUF4270"/>
    <property type="match status" value="1"/>
</dbReference>
<sequence>MFRTMLVAATALLLFSACEKSGFSYDNSTNEEDVQYTLLDTFTIQMRTVQLDSIPTSGTATALTGGYMDPVFGRLDAGTYFRISLPPEREVDIRAEYDSIELIMRPNGYWYGDTLVPQQFRVYKLAQKLELPTDYYRLFSHQQFTIENMPWADTSMIVRPVLGEQLHIRLSDVKGRELFDMLRNKVQEVSTEDHFAEYFKGMAVRGNNNRAVFGFQAMDTSLYIRLHYHISTTEVEEKYFDFKMTNAELQFNEIQSDRSGTPLESLTTGPAGLPTTSTASQAYVQSITRTVARMDFPGIPALQELGKYGRIMRAELVLRPVLGTYSDYAMPPMMTLCPADNLHYVAQGDTLLSEYGTQYGNMQVDFLNPENTAYVYDVTEYCRALSDMNTYTYRGLLFIPNNGDYYTTFNRLVIGDGENTKYRAQLKVYYLLYK</sequence>
<feature type="chain" id="PRO_5021960529" description="DUF4270 domain-containing protein" evidence="1">
    <location>
        <begin position="20"/>
        <end position="434"/>
    </location>
</feature>
<evidence type="ECO:0000313" key="2">
    <source>
        <dbReference type="EMBL" id="GEP96410.1"/>
    </source>
</evidence>
<evidence type="ECO:0000256" key="1">
    <source>
        <dbReference type="SAM" id="SignalP"/>
    </source>
</evidence>
<dbReference type="Proteomes" id="UP000321436">
    <property type="component" value="Unassembled WGS sequence"/>
</dbReference>
<protein>
    <recommendedName>
        <fullName evidence="4">DUF4270 domain-containing protein</fullName>
    </recommendedName>
</protein>
<dbReference type="EMBL" id="BKAU01000002">
    <property type="protein sequence ID" value="GEP96410.1"/>
    <property type="molecule type" value="Genomic_DNA"/>
</dbReference>